<keyword evidence="3" id="KW-1185">Reference proteome</keyword>
<keyword evidence="1" id="KW-0472">Membrane</keyword>
<keyword evidence="1" id="KW-0812">Transmembrane</keyword>
<feature type="transmembrane region" description="Helical" evidence="1">
    <location>
        <begin position="65"/>
        <end position="85"/>
    </location>
</feature>
<dbReference type="Pfam" id="PF13630">
    <property type="entry name" value="SdpI"/>
    <property type="match status" value="1"/>
</dbReference>
<protein>
    <submittedName>
        <fullName evidence="2">SdpI family protein</fullName>
    </submittedName>
</protein>
<feature type="transmembrane region" description="Helical" evidence="1">
    <location>
        <begin position="6"/>
        <end position="26"/>
    </location>
</feature>
<dbReference type="Proteomes" id="UP001595751">
    <property type="component" value="Unassembled WGS sequence"/>
</dbReference>
<keyword evidence="1" id="KW-1133">Transmembrane helix</keyword>
<sequence>MSEYDIVSLVMFAVMAGAGLSLMWIARSAASGKLKRNTVAGIRTRKTMASEEAWRAAHVRAKTPTLVAGIVSLLGGVAALLPIGVGAMMTAVMVATGITFVLVIYGAVVGGRAADEVNGSAD</sequence>
<organism evidence="2 3">
    <name type="scientific">Corynebacterium hansenii</name>
    <dbReference type="NCBI Taxonomy" id="394964"/>
    <lineage>
        <taxon>Bacteria</taxon>
        <taxon>Bacillati</taxon>
        <taxon>Actinomycetota</taxon>
        <taxon>Actinomycetes</taxon>
        <taxon>Mycobacteriales</taxon>
        <taxon>Corynebacteriaceae</taxon>
        <taxon>Corynebacterium</taxon>
    </lineage>
</organism>
<proteinExistence type="predicted"/>
<accession>A0ABV7ZM80</accession>
<evidence type="ECO:0000313" key="3">
    <source>
        <dbReference type="Proteomes" id="UP001595751"/>
    </source>
</evidence>
<reference evidence="3" key="1">
    <citation type="journal article" date="2019" name="Int. J. Syst. Evol. Microbiol.">
        <title>The Global Catalogue of Microorganisms (GCM) 10K type strain sequencing project: providing services to taxonomists for standard genome sequencing and annotation.</title>
        <authorList>
            <consortium name="The Broad Institute Genomics Platform"/>
            <consortium name="The Broad Institute Genome Sequencing Center for Infectious Disease"/>
            <person name="Wu L."/>
            <person name="Ma J."/>
        </authorList>
    </citation>
    <scope>NUCLEOTIDE SEQUENCE [LARGE SCALE GENOMIC DNA]</scope>
    <source>
        <strain evidence="3">CCUG 53252</strain>
    </source>
</reference>
<dbReference type="RefSeq" id="WP_290288499.1">
    <property type="nucleotide sequence ID" value="NZ_CP047211.1"/>
</dbReference>
<feature type="transmembrane region" description="Helical" evidence="1">
    <location>
        <begin position="91"/>
        <end position="110"/>
    </location>
</feature>
<evidence type="ECO:0000313" key="2">
    <source>
        <dbReference type="EMBL" id="MFC3849672.1"/>
    </source>
</evidence>
<dbReference type="InterPro" id="IPR025962">
    <property type="entry name" value="SdpI/YhfL"/>
</dbReference>
<dbReference type="EMBL" id="JBHRZN010000002">
    <property type="protein sequence ID" value="MFC3849672.1"/>
    <property type="molecule type" value="Genomic_DNA"/>
</dbReference>
<comment type="caution">
    <text evidence="2">The sequence shown here is derived from an EMBL/GenBank/DDBJ whole genome shotgun (WGS) entry which is preliminary data.</text>
</comment>
<gene>
    <name evidence="2" type="ORF">ACFORJ_05785</name>
</gene>
<name>A0ABV7ZM80_9CORY</name>
<evidence type="ECO:0000256" key="1">
    <source>
        <dbReference type="SAM" id="Phobius"/>
    </source>
</evidence>